<organism evidence="1 2">
    <name type="scientific">Streptomyces evansiae</name>
    <dbReference type="NCBI Taxonomy" id="3075535"/>
    <lineage>
        <taxon>Bacteria</taxon>
        <taxon>Bacillati</taxon>
        <taxon>Actinomycetota</taxon>
        <taxon>Actinomycetes</taxon>
        <taxon>Kitasatosporales</taxon>
        <taxon>Streptomycetaceae</taxon>
        <taxon>Streptomyces</taxon>
    </lineage>
</organism>
<sequence>MSLLWEPGADSGWDVQAHLGLAKDSVLLASWPSVPDHWPEIVRPTLCEVRGLFSAFRLTKKALTLALS</sequence>
<accession>A0ABU2QWF6</accession>
<keyword evidence="2" id="KW-1185">Reference proteome</keyword>
<dbReference type="RefSeq" id="WP_010262895.1">
    <property type="nucleotide sequence ID" value="NZ_JAVRET010000002.1"/>
</dbReference>
<dbReference type="Proteomes" id="UP001183610">
    <property type="component" value="Unassembled WGS sequence"/>
</dbReference>
<proteinExistence type="predicted"/>
<evidence type="ECO:0000313" key="2">
    <source>
        <dbReference type="Proteomes" id="UP001183610"/>
    </source>
</evidence>
<name>A0ABU2QWF6_9ACTN</name>
<comment type="caution">
    <text evidence="1">The sequence shown here is derived from an EMBL/GenBank/DDBJ whole genome shotgun (WGS) entry which is preliminary data.</text>
</comment>
<evidence type="ECO:0000313" key="1">
    <source>
        <dbReference type="EMBL" id="MDT0407780.1"/>
    </source>
</evidence>
<protein>
    <submittedName>
        <fullName evidence="1">Uncharacterized protein</fullName>
    </submittedName>
</protein>
<dbReference type="EMBL" id="JAVRET010000002">
    <property type="protein sequence ID" value="MDT0407780.1"/>
    <property type="molecule type" value="Genomic_DNA"/>
</dbReference>
<reference evidence="2" key="1">
    <citation type="submission" date="2023-07" db="EMBL/GenBank/DDBJ databases">
        <title>30 novel species of actinomycetes from the DSMZ collection.</title>
        <authorList>
            <person name="Nouioui I."/>
        </authorList>
    </citation>
    <scope>NUCLEOTIDE SEQUENCE [LARGE SCALE GENOMIC DNA]</scope>
    <source>
        <strain evidence="2">DSM 41979</strain>
    </source>
</reference>
<gene>
    <name evidence="1" type="ORF">RM698_01775</name>
</gene>